<evidence type="ECO:0000313" key="3">
    <source>
        <dbReference type="EMBL" id="EUA65963.1"/>
    </source>
</evidence>
<dbReference type="SUPFAM" id="SSF55811">
    <property type="entry name" value="Nudix"/>
    <property type="match status" value="1"/>
</dbReference>
<gene>
    <name evidence="3" type="ORF">I540_6053</name>
</gene>
<sequence length="112" mass="12353">MLPGGKPDRGENAAQTAVREVREELSVHLEPSALRPLGVFRPRRQTNPDSTSSQRSSSIRRYRSANRPPRSKNSAGSRSTSPIPQIWRRCSPNTCFPSCPETGHGHSRTGFG</sequence>
<dbReference type="Proteomes" id="UP000023351">
    <property type="component" value="Unassembled WGS sequence"/>
</dbReference>
<feature type="compositionally biased region" description="Polar residues" evidence="1">
    <location>
        <begin position="71"/>
        <end position="83"/>
    </location>
</feature>
<dbReference type="AlphaFoldDB" id="X8DDZ3"/>
<accession>X8DDZ3</accession>
<organism evidence="3 4">
    <name type="scientific">Mycobacteroides abscessus subsp. bolletii 1513</name>
    <dbReference type="NCBI Taxonomy" id="1299321"/>
    <lineage>
        <taxon>Bacteria</taxon>
        <taxon>Bacillati</taxon>
        <taxon>Actinomycetota</taxon>
        <taxon>Actinomycetes</taxon>
        <taxon>Mycobacteriales</taxon>
        <taxon>Mycobacteriaceae</taxon>
        <taxon>Mycobacteroides</taxon>
        <taxon>Mycobacteroides abscessus</taxon>
    </lineage>
</organism>
<reference evidence="3 4" key="1">
    <citation type="submission" date="2013-12" db="EMBL/GenBank/DDBJ databases">
        <authorList>
            <person name="Zelazny A."/>
            <person name="Olivier K."/>
            <person name="Holland S."/>
            <person name="Lenaerts A."/>
            <person name="Ordway D."/>
            <person name="DeGroote M.A."/>
            <person name="Parker T."/>
            <person name="Sizemore C."/>
            <person name="Tallon L.J."/>
            <person name="Sadzewicz L.K."/>
            <person name="Sengamalay N."/>
            <person name="Fraser C.M."/>
            <person name="Hine E."/>
            <person name="Shefchek K.A."/>
            <person name="Das S.P."/>
            <person name="Tettelin H."/>
        </authorList>
    </citation>
    <scope>NUCLEOTIDE SEQUENCE [LARGE SCALE GENOMIC DNA]</scope>
    <source>
        <strain evidence="3 4">1513</strain>
    </source>
</reference>
<dbReference type="PATRIC" id="fig|1299321.3.peg.5855"/>
<dbReference type="InterPro" id="IPR015797">
    <property type="entry name" value="NUDIX_hydrolase-like_dom_sf"/>
</dbReference>
<name>X8DDZ3_9MYCO</name>
<feature type="domain" description="Nudix hydrolase" evidence="2">
    <location>
        <begin position="2"/>
        <end position="50"/>
    </location>
</feature>
<dbReference type="InterPro" id="IPR000086">
    <property type="entry name" value="NUDIX_hydrolase_dom"/>
</dbReference>
<dbReference type="Pfam" id="PF00293">
    <property type="entry name" value="NUDIX"/>
    <property type="match status" value="1"/>
</dbReference>
<evidence type="ECO:0000256" key="1">
    <source>
        <dbReference type="SAM" id="MobiDB-lite"/>
    </source>
</evidence>
<evidence type="ECO:0000313" key="4">
    <source>
        <dbReference type="Proteomes" id="UP000023351"/>
    </source>
</evidence>
<evidence type="ECO:0000259" key="2">
    <source>
        <dbReference type="Pfam" id="PF00293"/>
    </source>
</evidence>
<feature type="region of interest" description="Disordered" evidence="1">
    <location>
        <begin position="22"/>
        <end position="87"/>
    </location>
</feature>
<protein>
    <submittedName>
        <fullName evidence="3">NUDIX domain protein</fullName>
    </submittedName>
</protein>
<dbReference type="EMBL" id="JAOJ01000004">
    <property type="protein sequence ID" value="EUA65963.1"/>
    <property type="molecule type" value="Genomic_DNA"/>
</dbReference>
<dbReference type="Gene3D" id="3.90.79.10">
    <property type="entry name" value="Nucleoside Triphosphate Pyrophosphohydrolase"/>
    <property type="match status" value="1"/>
</dbReference>
<comment type="caution">
    <text evidence="3">The sequence shown here is derived from an EMBL/GenBank/DDBJ whole genome shotgun (WGS) entry which is preliminary data.</text>
</comment>
<proteinExistence type="predicted"/>